<evidence type="ECO:0000313" key="11">
    <source>
        <dbReference type="Proteomes" id="UP001312865"/>
    </source>
</evidence>
<evidence type="ECO:0000256" key="3">
    <source>
        <dbReference type="ARBA" id="ARBA00022692"/>
    </source>
</evidence>
<feature type="transmembrane region" description="Helical" evidence="7">
    <location>
        <begin position="279"/>
        <end position="302"/>
    </location>
</feature>
<feature type="domain" description="ABC3 transporter permease C-terminal" evidence="8">
    <location>
        <begin position="285"/>
        <end position="409"/>
    </location>
</feature>
<organism evidence="10 11">
    <name type="scientific">Bacillus spongiae</name>
    <dbReference type="NCBI Taxonomy" id="2683610"/>
    <lineage>
        <taxon>Bacteria</taxon>
        <taxon>Bacillati</taxon>
        <taxon>Bacillota</taxon>
        <taxon>Bacilli</taxon>
        <taxon>Bacillales</taxon>
        <taxon>Bacillaceae</taxon>
        <taxon>Bacillus</taxon>
    </lineage>
</organism>
<evidence type="ECO:0000256" key="4">
    <source>
        <dbReference type="ARBA" id="ARBA00022989"/>
    </source>
</evidence>
<dbReference type="PANTHER" id="PTHR30572:SF4">
    <property type="entry name" value="ABC TRANSPORTER PERMEASE YTRF"/>
    <property type="match status" value="1"/>
</dbReference>
<protein>
    <submittedName>
        <fullName evidence="10">FtsX-like permease family protein</fullName>
    </submittedName>
</protein>
<dbReference type="RefSeq" id="WP_336586957.1">
    <property type="nucleotide sequence ID" value="NZ_JBBAXC010000007.1"/>
</dbReference>
<dbReference type="Pfam" id="PF02687">
    <property type="entry name" value="FtsX"/>
    <property type="match status" value="2"/>
</dbReference>
<keyword evidence="3 7" id="KW-0812">Transmembrane</keyword>
<keyword evidence="4 7" id="KW-1133">Transmembrane helix</keyword>
<dbReference type="PANTHER" id="PTHR30572">
    <property type="entry name" value="MEMBRANE COMPONENT OF TRANSPORTER-RELATED"/>
    <property type="match status" value="1"/>
</dbReference>
<feature type="transmembrane region" description="Helical" evidence="7">
    <location>
        <begin position="380"/>
        <end position="400"/>
    </location>
</feature>
<reference evidence="10 11" key="1">
    <citation type="journal article" date="2018" name="J. Microbiol.">
        <title>Bacillus spongiae sp. nov., isolated from sponge of Jeju Island.</title>
        <authorList>
            <person name="Lee G.E."/>
            <person name="Im W.T."/>
            <person name="Park J.S."/>
        </authorList>
    </citation>
    <scope>NUCLEOTIDE SEQUENCE [LARGE SCALE GENOMIC DNA]</scope>
    <source>
        <strain evidence="10 11">135PIL107-10</strain>
    </source>
</reference>
<feature type="domain" description="MacB-like periplasmic core" evidence="9">
    <location>
        <begin position="19"/>
        <end position="178"/>
    </location>
</feature>
<evidence type="ECO:0000256" key="7">
    <source>
        <dbReference type="SAM" id="Phobius"/>
    </source>
</evidence>
<evidence type="ECO:0000256" key="6">
    <source>
        <dbReference type="ARBA" id="ARBA00038076"/>
    </source>
</evidence>
<evidence type="ECO:0000313" key="10">
    <source>
        <dbReference type="EMBL" id="MEI5907524.1"/>
    </source>
</evidence>
<comment type="caution">
    <text evidence="10">The sequence shown here is derived from an EMBL/GenBank/DDBJ whole genome shotgun (WGS) entry which is preliminary data.</text>
</comment>
<dbReference type="InterPro" id="IPR003838">
    <property type="entry name" value="ABC3_permease_C"/>
</dbReference>
<feature type="transmembrane region" description="Helical" evidence="7">
    <location>
        <begin position="713"/>
        <end position="738"/>
    </location>
</feature>
<evidence type="ECO:0000256" key="1">
    <source>
        <dbReference type="ARBA" id="ARBA00004651"/>
    </source>
</evidence>
<dbReference type="EMBL" id="JBBAXC010000007">
    <property type="protein sequence ID" value="MEI5907524.1"/>
    <property type="molecule type" value="Genomic_DNA"/>
</dbReference>
<feature type="transmembrane region" description="Helical" evidence="7">
    <location>
        <begin position="777"/>
        <end position="796"/>
    </location>
</feature>
<comment type="subcellular location">
    <subcellularLocation>
        <location evidence="1">Cell membrane</location>
        <topology evidence="1">Multi-pass membrane protein</topology>
    </subcellularLocation>
</comment>
<comment type="similarity">
    <text evidence="6">Belongs to the ABC-4 integral membrane protein family.</text>
</comment>
<dbReference type="InterPro" id="IPR025857">
    <property type="entry name" value="MacB_PCD"/>
</dbReference>
<gene>
    <name evidence="10" type="ORF">WAK64_10685</name>
</gene>
<feature type="transmembrane region" description="Helical" evidence="7">
    <location>
        <begin position="20"/>
        <end position="44"/>
    </location>
</feature>
<evidence type="ECO:0000256" key="2">
    <source>
        <dbReference type="ARBA" id="ARBA00022475"/>
    </source>
</evidence>
<dbReference type="Pfam" id="PF12704">
    <property type="entry name" value="MacB_PCD"/>
    <property type="match status" value="1"/>
</dbReference>
<feature type="domain" description="ABC3 transporter permease C-terminal" evidence="8">
    <location>
        <begin position="722"/>
        <end position="837"/>
    </location>
</feature>
<accession>A0ABU8HDS9</accession>
<sequence>MHIINKLTVRHLKENKKRTLVTMVGVVIAVAMLTAVATIGFSFIDLAKRQSIINNGEWHVQYENVNKAQLGGILNDDNTESVVISRDVGYASLQNSQNKKKPYLFITEYNSEEFEKFPIELSEGRLPQSPNEVVLSEEIAENGKVEYIIGDTLSLGVGDRVVSGTNNEYKLLQSSPFGNEPEDLKTKTTSEYTVVGFIKRPTWEPSSAPGYTIISYIDEGLIKENDIVTASVLVKEVDKSIYGNANALAEKNNIEVLNFNNSLLRFYGVTDDAALQLSVLLVIVIMIGVIMIGSIALIYNAFAISVSERTRHLGMLSSVGATKRQKRNSVLFEGALIGIISIPIGLISGLIGIGITFYFINSIISDISEFSEQLTVVVTPLSIFVALAVSVLTIFISTYIPAKKASRISAIDAIRQASDVKLSGKAVKTSKLIRKLFGFEAEIGLKNLKRNKRKYRATIFSLVISIVLFLTVSFFNDDLKKSLGGQGIDYDIRLEYYEENDSYIQKVDAMNEVTEYSELQRIYGSASIDISKVPNEILEASSGNTSKQFNYSLNVIALDDKDLMEYANDVGANYEGLQSTDRVSGIIINSSVGEIDEKQVQSKTMNAEAGDRFSIKMGGENSPSTEITIAALTDQLPLGVNFSSMGELQVIVSKASFNELYNMHGETIFKKHELFLKSKEPMATQYELEPFIESSTMLNNVYEERVRAEQLQLILSIFTYGFIVLITLISVTNILNTISTSVSLRKREFAMLKSVGISPKGFNKMIQYESIFYGLKALLYGIPISILFMYLIHLSWMNKFVFEFEIPFTRILFVIAVVLIIVTALMRYSSAKIKKENIIEALKQENI</sequence>
<proteinExistence type="inferred from homology"/>
<name>A0ABU8HDS9_9BACI</name>
<evidence type="ECO:0000259" key="9">
    <source>
        <dbReference type="Pfam" id="PF12704"/>
    </source>
</evidence>
<keyword evidence="5 7" id="KW-0472">Membrane</keyword>
<evidence type="ECO:0000259" key="8">
    <source>
        <dbReference type="Pfam" id="PF02687"/>
    </source>
</evidence>
<dbReference type="InterPro" id="IPR050250">
    <property type="entry name" value="Macrolide_Exporter_MacB"/>
</dbReference>
<feature type="transmembrane region" description="Helical" evidence="7">
    <location>
        <begin position="808"/>
        <end position="826"/>
    </location>
</feature>
<feature type="transmembrane region" description="Helical" evidence="7">
    <location>
        <begin position="455"/>
        <end position="475"/>
    </location>
</feature>
<feature type="transmembrane region" description="Helical" evidence="7">
    <location>
        <begin position="330"/>
        <end position="360"/>
    </location>
</feature>
<keyword evidence="11" id="KW-1185">Reference proteome</keyword>
<evidence type="ECO:0000256" key="5">
    <source>
        <dbReference type="ARBA" id="ARBA00023136"/>
    </source>
</evidence>
<dbReference type="Proteomes" id="UP001312865">
    <property type="component" value="Unassembled WGS sequence"/>
</dbReference>
<keyword evidence="2" id="KW-1003">Cell membrane</keyword>